<sequence length="166" mass="18005">MSREPVGAVAVFQTKEVEGEVVVSDQGKGSKLVATFTKLPPGKHGFHIHKAGDLRGEGCQGLCEHYDVGQHVHGGSPTSKGPRHTGDLGNIEMKGKKLRVSYDLKDVSAKDLWGRSIIVHEEEDDLGKGPFEDSLITGHSGRRMGCAIFGRALCSPKYNTTRKKKI</sequence>
<dbReference type="InterPro" id="IPR001424">
    <property type="entry name" value="SOD_Cu_Zn_dom"/>
</dbReference>
<dbReference type="GO" id="GO:0005507">
    <property type="term" value="F:copper ion binding"/>
    <property type="evidence" value="ECO:0007669"/>
    <property type="project" value="InterPro"/>
</dbReference>
<dbReference type="GO" id="GO:0006801">
    <property type="term" value="P:superoxide metabolic process"/>
    <property type="evidence" value="ECO:0007669"/>
    <property type="project" value="InterPro"/>
</dbReference>
<proteinExistence type="predicted"/>
<protein>
    <recommendedName>
        <fullName evidence="1">Superoxide dismutase copper/zinc binding domain-containing protein</fullName>
    </recommendedName>
</protein>
<reference evidence="2" key="1">
    <citation type="journal article" date="2020" name="Nature">
        <title>Giant virus diversity and host interactions through global metagenomics.</title>
        <authorList>
            <person name="Schulz F."/>
            <person name="Roux S."/>
            <person name="Paez-Espino D."/>
            <person name="Jungbluth S."/>
            <person name="Walsh D.A."/>
            <person name="Denef V.J."/>
            <person name="McMahon K.D."/>
            <person name="Konstantinidis K.T."/>
            <person name="Eloe-Fadrosh E.A."/>
            <person name="Kyrpides N.C."/>
            <person name="Woyke T."/>
        </authorList>
    </citation>
    <scope>NUCLEOTIDE SEQUENCE</scope>
    <source>
        <strain evidence="2">GVMAG-M-3300023174-141</strain>
    </source>
</reference>
<dbReference type="Gene3D" id="2.60.40.200">
    <property type="entry name" value="Superoxide dismutase, copper/zinc binding domain"/>
    <property type="match status" value="1"/>
</dbReference>
<evidence type="ECO:0000313" key="2">
    <source>
        <dbReference type="EMBL" id="QHT14520.1"/>
    </source>
</evidence>
<dbReference type="Pfam" id="PF00080">
    <property type="entry name" value="Sod_Cu"/>
    <property type="match status" value="1"/>
</dbReference>
<dbReference type="EMBL" id="MN739586">
    <property type="protein sequence ID" value="QHT14520.1"/>
    <property type="molecule type" value="Genomic_DNA"/>
</dbReference>
<evidence type="ECO:0000259" key="1">
    <source>
        <dbReference type="Pfam" id="PF00080"/>
    </source>
</evidence>
<feature type="domain" description="Superoxide dismutase copper/zinc binding" evidence="1">
    <location>
        <begin position="17"/>
        <end position="148"/>
    </location>
</feature>
<dbReference type="SUPFAM" id="SSF49329">
    <property type="entry name" value="Cu,Zn superoxide dismutase-like"/>
    <property type="match status" value="1"/>
</dbReference>
<dbReference type="InterPro" id="IPR024134">
    <property type="entry name" value="SOD_Cu/Zn_/chaperone"/>
</dbReference>
<dbReference type="InterPro" id="IPR036423">
    <property type="entry name" value="SOD-like_Cu/Zn_dom_sf"/>
</dbReference>
<accession>A0A6C0DDW9</accession>
<dbReference type="PRINTS" id="PR00068">
    <property type="entry name" value="CUZNDISMTASE"/>
</dbReference>
<organism evidence="2">
    <name type="scientific">viral metagenome</name>
    <dbReference type="NCBI Taxonomy" id="1070528"/>
    <lineage>
        <taxon>unclassified sequences</taxon>
        <taxon>metagenomes</taxon>
        <taxon>organismal metagenomes</taxon>
    </lineage>
</organism>
<name>A0A6C0DDW9_9ZZZZ</name>
<dbReference type="PANTHER" id="PTHR10003">
    <property type="entry name" value="SUPEROXIDE DISMUTASE CU-ZN -RELATED"/>
    <property type="match status" value="1"/>
</dbReference>
<dbReference type="AlphaFoldDB" id="A0A6C0DDW9"/>